<dbReference type="EMBL" id="FUYA01000002">
    <property type="protein sequence ID" value="SKA68365.1"/>
    <property type="molecule type" value="Genomic_DNA"/>
</dbReference>
<dbReference type="SUPFAM" id="SSF89360">
    <property type="entry name" value="HesB-like domain"/>
    <property type="match status" value="1"/>
</dbReference>
<dbReference type="InterPro" id="IPR035903">
    <property type="entry name" value="HesB-like_dom_sf"/>
</dbReference>
<keyword evidence="2" id="KW-1185">Reference proteome</keyword>
<organism evidence="1 2">
    <name type="scientific">Desulfobaculum bizertense DSM 18034</name>
    <dbReference type="NCBI Taxonomy" id="1121442"/>
    <lineage>
        <taxon>Bacteria</taxon>
        <taxon>Pseudomonadati</taxon>
        <taxon>Thermodesulfobacteriota</taxon>
        <taxon>Desulfovibrionia</taxon>
        <taxon>Desulfovibrionales</taxon>
        <taxon>Desulfovibrionaceae</taxon>
        <taxon>Desulfobaculum</taxon>
    </lineage>
</organism>
<gene>
    <name evidence="1" type="ORF">SAMN02745702_00983</name>
</gene>
<evidence type="ECO:0000313" key="2">
    <source>
        <dbReference type="Proteomes" id="UP000189733"/>
    </source>
</evidence>
<dbReference type="NCBIfam" id="NF038090">
    <property type="entry name" value="IscA_HesB_Se"/>
    <property type="match status" value="1"/>
</dbReference>
<protein>
    <submittedName>
        <fullName evidence="1">Fe-S cluster assembly iron-binding protein IscA</fullName>
    </submittedName>
</protein>
<sequence length="112" mass="11553">MVSITQAAREELVKFFEDKDVSPIRIYLAPGGCSGPRLSLALDKANESDDSFDLGDNLTFVVDKNLCAKAQPITIDMSYAGFVLESSLDLGNEGGCGGGCGGCGSSSSCCGS</sequence>
<dbReference type="OrthoDB" id="5460919at2"/>
<proteinExistence type="predicted"/>
<dbReference type="Gene3D" id="2.60.300.12">
    <property type="entry name" value="HesB-like domain"/>
    <property type="match status" value="1"/>
</dbReference>
<evidence type="ECO:0000313" key="1">
    <source>
        <dbReference type="EMBL" id="SKA68365.1"/>
    </source>
</evidence>
<dbReference type="RefSeq" id="WP_078684279.1">
    <property type="nucleotide sequence ID" value="NZ_FUYA01000002.1"/>
</dbReference>
<reference evidence="1 2" key="1">
    <citation type="submission" date="2017-02" db="EMBL/GenBank/DDBJ databases">
        <authorList>
            <person name="Peterson S.W."/>
        </authorList>
    </citation>
    <scope>NUCLEOTIDE SEQUENCE [LARGE SCALE GENOMIC DNA]</scope>
    <source>
        <strain evidence="1 2">DSM 18034</strain>
    </source>
</reference>
<dbReference type="STRING" id="1121442.SAMN02745702_00983"/>
<accession>A0A1T4VU42</accession>
<name>A0A1T4VU42_9BACT</name>
<dbReference type="AlphaFoldDB" id="A0A1T4VU42"/>
<dbReference type="Proteomes" id="UP000189733">
    <property type="component" value="Unassembled WGS sequence"/>
</dbReference>